<dbReference type="InterPro" id="IPR049069">
    <property type="entry name" value="MRB1590-like_C"/>
</dbReference>
<comment type="caution">
    <text evidence="5">The sequence shown here is derived from an EMBL/GenBank/DDBJ whole genome shotgun (WGS) entry which is preliminary data.</text>
</comment>
<dbReference type="SUPFAM" id="SSF52540">
    <property type="entry name" value="P-loop containing nucleoside triphosphate hydrolases"/>
    <property type="match status" value="1"/>
</dbReference>
<dbReference type="PANTHER" id="PTHR38149:SF1">
    <property type="entry name" value="ATPASE"/>
    <property type="match status" value="1"/>
</dbReference>
<organism evidence="5 6">
    <name type="scientific">Yaniella flava</name>
    <dbReference type="NCBI Taxonomy" id="287930"/>
    <lineage>
        <taxon>Bacteria</taxon>
        <taxon>Bacillati</taxon>
        <taxon>Actinomycetota</taxon>
        <taxon>Actinomycetes</taxon>
        <taxon>Micrococcales</taxon>
        <taxon>Micrococcaceae</taxon>
        <taxon>Yaniella</taxon>
    </lineage>
</organism>
<dbReference type="InterPro" id="IPR027417">
    <property type="entry name" value="P-loop_NTPase"/>
</dbReference>
<feature type="region of interest" description="Disordered" evidence="1">
    <location>
        <begin position="441"/>
        <end position="465"/>
    </location>
</feature>
<keyword evidence="6" id="KW-1185">Reference proteome</keyword>
<reference evidence="6" key="1">
    <citation type="journal article" date="2019" name="Int. J. Syst. Evol. Microbiol.">
        <title>The Global Catalogue of Microorganisms (GCM) 10K type strain sequencing project: providing services to taxonomists for standard genome sequencing and annotation.</title>
        <authorList>
            <consortium name="The Broad Institute Genomics Platform"/>
            <consortium name="The Broad Institute Genome Sequencing Center for Infectious Disease"/>
            <person name="Wu L."/>
            <person name="Ma J."/>
        </authorList>
    </citation>
    <scope>NUCLEOTIDE SEQUENCE [LARGE SCALE GENOMIC DNA]</scope>
    <source>
        <strain evidence="6">JCM 13595</strain>
    </source>
</reference>
<accession>A0ABP5FRG7</accession>
<protein>
    <submittedName>
        <fullName evidence="5">ABC-ATPase domain-containing protein</fullName>
    </submittedName>
</protein>
<gene>
    <name evidence="5" type="ORF">GCM10009720_07610</name>
</gene>
<dbReference type="InterPro" id="IPR046833">
    <property type="entry name" value="ABC_N"/>
</dbReference>
<dbReference type="InterPro" id="IPR019195">
    <property type="entry name" value="ABC_ATPase_put"/>
</dbReference>
<dbReference type="Pfam" id="PF09818">
    <property type="entry name" value="ABC_ATPase"/>
    <property type="match status" value="1"/>
</dbReference>
<evidence type="ECO:0000259" key="3">
    <source>
        <dbReference type="Pfam" id="PF20446"/>
    </source>
</evidence>
<feature type="domain" description="ATPase of the ABC class C-terminal" evidence="2">
    <location>
        <begin position="165"/>
        <end position="433"/>
    </location>
</feature>
<proteinExistence type="predicted"/>
<evidence type="ECO:0000313" key="6">
    <source>
        <dbReference type="Proteomes" id="UP001501461"/>
    </source>
</evidence>
<evidence type="ECO:0000259" key="4">
    <source>
        <dbReference type="Pfam" id="PF21117"/>
    </source>
</evidence>
<dbReference type="Proteomes" id="UP001501461">
    <property type="component" value="Unassembled WGS sequence"/>
</dbReference>
<dbReference type="Pfam" id="PF20446">
    <property type="entry name" value="ABC_N"/>
    <property type="match status" value="1"/>
</dbReference>
<dbReference type="Pfam" id="PF21117">
    <property type="entry name" value="MRB1590_C"/>
    <property type="match status" value="1"/>
</dbReference>
<feature type="domain" description="ATPase of the ABC class N-terminal" evidence="3">
    <location>
        <begin position="1"/>
        <end position="161"/>
    </location>
</feature>
<evidence type="ECO:0000256" key="1">
    <source>
        <dbReference type="SAM" id="MobiDB-lite"/>
    </source>
</evidence>
<dbReference type="InterPro" id="IPR046834">
    <property type="entry name" value="ABC_ATPase_C"/>
</dbReference>
<feature type="domain" description="MRB1590-like C-terminal" evidence="4">
    <location>
        <begin position="461"/>
        <end position="558"/>
    </location>
</feature>
<evidence type="ECO:0000259" key="2">
    <source>
        <dbReference type="Pfam" id="PF09818"/>
    </source>
</evidence>
<dbReference type="RefSeq" id="WP_343956265.1">
    <property type="nucleotide sequence ID" value="NZ_BAAAMN010000013.1"/>
</dbReference>
<evidence type="ECO:0000313" key="5">
    <source>
        <dbReference type="EMBL" id="GAA2030120.1"/>
    </source>
</evidence>
<sequence>MTSLANKLQQLDGSGYGGYKRIAGTHRLNDNLELSVDRVQSDPFAPPSLVQARVPLAATGIDPGLLEGVGAVAVSDYLTRRVHEAIRAHAPGGGKGSGALSIDTPGQQVLERTSVVFTQQAPQVVVRLEAALPAQGRRIRGRAARTLLTEALPQVIDRALLNTDHAALETAVVLMRDQTRLRKLLVEHDLVGFIADGAVLPRAAGNSDLPADQAVPFASPASLQRSFTLDSGVEVTGMALPRGVSLIIGGGYHGKSTVLRALERGVYNHIGGDGREFAVTVDDAVALRAEDGRSVADVDISTFIGDLPGGSDTSRFSTTNASGSTSQAAGLVESLEAGATTLLIDEDTSATNFMIRDDRMRQLVPGDKEPITPLLDRIRALWEDQGVSTVLVAGGSGAFIDVADRVLLLDHYRVSDVSEDARDLAEPIATQEAFPAPQHRVLQGLEPKDSGKHRGGKKSWQAKGLQSLRHSSGTIDLSAVQQLVDPSQTNSIAAILKELEQRTGTNQTLDELVTELFQQINADGVETISPHRGHPGRLARPRPQEVFAAINRNRSLRVHR</sequence>
<name>A0ABP5FRG7_9MICC</name>
<dbReference type="EMBL" id="BAAAMN010000013">
    <property type="protein sequence ID" value="GAA2030120.1"/>
    <property type="molecule type" value="Genomic_DNA"/>
</dbReference>
<dbReference type="PANTHER" id="PTHR38149">
    <property type="entry name" value="ATPASE"/>
    <property type="match status" value="1"/>
</dbReference>